<evidence type="ECO:0000256" key="1">
    <source>
        <dbReference type="SAM" id="Phobius"/>
    </source>
</evidence>
<feature type="transmembrane region" description="Helical" evidence="1">
    <location>
        <begin position="16"/>
        <end position="34"/>
    </location>
</feature>
<name>A0A8E6B3Z1_9BACT</name>
<feature type="transmembrane region" description="Helical" evidence="1">
    <location>
        <begin position="114"/>
        <end position="132"/>
    </location>
</feature>
<evidence type="ECO:0000313" key="2">
    <source>
        <dbReference type="EMBL" id="QVL31004.1"/>
    </source>
</evidence>
<evidence type="ECO:0000313" key="3">
    <source>
        <dbReference type="Proteomes" id="UP000676194"/>
    </source>
</evidence>
<keyword evidence="1" id="KW-0812">Transmembrane</keyword>
<proteinExistence type="predicted"/>
<keyword evidence="3" id="KW-1185">Reference proteome</keyword>
<sequence length="213" mass="24956">MPESSSQPQALSKSQVVRLLICVIVTVIFGYLYFHCFKIWFGLNSGFQSYEDNWYKLLFSEEQREDLRIYSQVIFWLSCVYLAIVTLLAIQLYRKGYTKYTLIRRGLYGKAHSLVFLLMLWSCFPGFGYYLTDEYCFRASMDTGGNPEIVSKLNLSWQRTSQFMMVLSNLQISFVIILIWWTYEVLLIVRRSENASQSKFGHEIVPSDKSGRI</sequence>
<dbReference type="Proteomes" id="UP000676194">
    <property type="component" value="Chromosome"/>
</dbReference>
<protein>
    <submittedName>
        <fullName evidence="2">Uncharacterized protein</fullName>
    </submittedName>
</protein>
<organism evidence="2 3">
    <name type="scientific">Telmatocola sphagniphila</name>
    <dbReference type="NCBI Taxonomy" id="1123043"/>
    <lineage>
        <taxon>Bacteria</taxon>
        <taxon>Pseudomonadati</taxon>
        <taxon>Planctomycetota</taxon>
        <taxon>Planctomycetia</taxon>
        <taxon>Gemmatales</taxon>
        <taxon>Gemmataceae</taxon>
    </lineage>
</organism>
<accession>A0A8E6B3Z1</accession>
<dbReference type="EMBL" id="CP074694">
    <property type="protein sequence ID" value="QVL31004.1"/>
    <property type="molecule type" value="Genomic_DNA"/>
</dbReference>
<dbReference type="KEGG" id="tsph:KIH39_19420"/>
<dbReference type="AlphaFoldDB" id="A0A8E6B3Z1"/>
<reference evidence="2" key="1">
    <citation type="submission" date="2021-05" db="EMBL/GenBank/DDBJ databases">
        <title>Complete genome sequence of the cellulolytic planctomycete Telmatocola sphagniphila SP2T and characterization of the first cellulase from planctomycetes.</title>
        <authorList>
            <person name="Rakitin A.L."/>
            <person name="Beletsky A.V."/>
            <person name="Naumoff D.G."/>
            <person name="Kulichevskaya I.S."/>
            <person name="Mardanov A.V."/>
            <person name="Ravin N.V."/>
            <person name="Dedysh S.N."/>
        </authorList>
    </citation>
    <scope>NUCLEOTIDE SEQUENCE</scope>
    <source>
        <strain evidence="2">SP2T</strain>
    </source>
</reference>
<feature type="transmembrane region" description="Helical" evidence="1">
    <location>
        <begin position="163"/>
        <end position="183"/>
    </location>
</feature>
<keyword evidence="1" id="KW-1133">Transmembrane helix</keyword>
<dbReference type="RefSeq" id="WP_213494886.1">
    <property type="nucleotide sequence ID" value="NZ_CP074694.1"/>
</dbReference>
<feature type="transmembrane region" description="Helical" evidence="1">
    <location>
        <begin position="73"/>
        <end position="93"/>
    </location>
</feature>
<gene>
    <name evidence="2" type="ORF">KIH39_19420</name>
</gene>
<keyword evidence="1" id="KW-0472">Membrane</keyword>